<comment type="caution">
    <text evidence="2">The sequence shown here is derived from an EMBL/GenBank/DDBJ whole genome shotgun (WGS) entry which is preliminary data.</text>
</comment>
<feature type="domain" description="TniQ" evidence="1">
    <location>
        <begin position="14"/>
        <end position="148"/>
    </location>
</feature>
<dbReference type="InterPro" id="IPR009492">
    <property type="entry name" value="TniQ"/>
</dbReference>
<gene>
    <name evidence="2" type="ORF">N802_05450</name>
</gene>
<accession>A0A0A0J4Q4</accession>
<proteinExistence type="predicted"/>
<protein>
    <recommendedName>
        <fullName evidence="1">TniQ domain-containing protein</fullName>
    </recommendedName>
</protein>
<dbReference type="RefSeq" id="WP_035917945.1">
    <property type="nucleotide sequence ID" value="NZ_AVPJ01000014.1"/>
</dbReference>
<dbReference type="Proteomes" id="UP000030002">
    <property type="component" value="Unassembled WGS sequence"/>
</dbReference>
<keyword evidence="3" id="KW-1185">Reference proteome</keyword>
<dbReference type="STRING" id="1385520.N802_05450"/>
<dbReference type="Pfam" id="PF06527">
    <property type="entry name" value="TniQ"/>
    <property type="match status" value="1"/>
</dbReference>
<reference evidence="2 3" key="1">
    <citation type="submission" date="2013-08" db="EMBL/GenBank/DDBJ databases">
        <title>The genome sequence of Knoellia sinensis.</title>
        <authorList>
            <person name="Zhu W."/>
            <person name="Wang G."/>
        </authorList>
    </citation>
    <scope>NUCLEOTIDE SEQUENCE [LARGE SCALE GENOMIC DNA]</scope>
    <source>
        <strain evidence="2 3">KCTC 19936</strain>
    </source>
</reference>
<dbReference type="AlphaFoldDB" id="A0A0A0J4Q4"/>
<dbReference type="EMBL" id="AVPJ01000014">
    <property type="protein sequence ID" value="KGN31052.1"/>
    <property type="molecule type" value="Genomic_DNA"/>
</dbReference>
<organism evidence="2 3">
    <name type="scientific">Knoellia sinensis KCTC 19936</name>
    <dbReference type="NCBI Taxonomy" id="1385520"/>
    <lineage>
        <taxon>Bacteria</taxon>
        <taxon>Bacillati</taxon>
        <taxon>Actinomycetota</taxon>
        <taxon>Actinomycetes</taxon>
        <taxon>Micrococcales</taxon>
        <taxon>Intrasporangiaceae</taxon>
        <taxon>Knoellia</taxon>
    </lineage>
</organism>
<evidence type="ECO:0000313" key="2">
    <source>
        <dbReference type="EMBL" id="KGN31052.1"/>
    </source>
</evidence>
<sequence>MWGNAAAATPLPTIVEIDPGEALDGYLERVADANYLSTAHLVTLIRNASDTLRYITLAPSPATIAAIAALTGQRPDQIHQATLSAYDHTALDLTGFDPTIRSGHRAVAARGWFPGRGTQICPPCLAHDGRWRLIWRLPTTTVCRVHGVYVLSTCPGCHRPFRDHRHSPLRVVGAETRCGNPLGQGPRKQCTVDLTALPTTPADPACITRQERHDKAAAGAITSTALGDLAPADYLATTRSLAVLLLHISTAAPDSSRLPAWAQALRPDAPRRTIRWGLRPPHDPQLRSHALTAADCVLTASDLDAAVECLMPWLDSLPDLPESRLGWLADHTRMTPTLTRLVLASHAPRRRLSHLLDQVPPLTASTRQLPQVLPEPLVETHLIGLFDSRPRTVGLFASLCLARTHPNIDSWAKAAHALGLAPDLGDRTARACSASLTGSPREVVAALRAATRGLDVDYRDLEHRVRRLARTHRWFTRWARTNRPGTRASSHPYAVHWVWTRVAHGHASAAPAAVGSTRAQNFERSLTAAQTAALTAAAALSGQG</sequence>
<evidence type="ECO:0000313" key="3">
    <source>
        <dbReference type="Proteomes" id="UP000030002"/>
    </source>
</evidence>
<dbReference type="eggNOG" id="ENOG5033EA6">
    <property type="taxonomic scope" value="Bacteria"/>
</dbReference>
<name>A0A0A0J4Q4_9MICO</name>
<evidence type="ECO:0000259" key="1">
    <source>
        <dbReference type="Pfam" id="PF06527"/>
    </source>
</evidence>